<dbReference type="RefSeq" id="WP_308712972.1">
    <property type="nucleotide sequence ID" value="NZ_JAVHUY010000011.1"/>
</dbReference>
<sequence>MPRPRHNTRRLAAGCAALAFAATTASAPGTAAAEPAAADAWSTSCDAEAAGYRPVRALDLPTAANWQETTPPYTFDDTAALAGGLDRVGYCLELTTEAGTSWVWTAMEALSADPDDLGLPTRMEQSRHQFVDDLTVASNVPGVPRVDGGSGWVEMWPNQYDATGSRQIPGASDTARDADDAVLWANGYGSFQVHAFADAGDARGPRTADAPTATPVLAVNAFTTPGPQTMDIGIGASPGANPDWTSARNAGDYTARRLTFYARPSLVRVDTAPISRQVVPRPGRTATRVSVPVRGTATDPAVTAVELRSTRDGRRTVQRAAVSRTRPRFSFTVSLPVALTSTDLELVAVTAGGARHRVGHAVDVVAGDVVVVQGQSNAQAGQQPNSTSSEADRSRWVRTFGTSNNNNPRLAGAIGGWTYAMGDNIQRVAAVGQWAVRMGQLMSARLRIPIAIVNGARGGQPISYFARNDSVPTDGETSYGMLLRRLTRAGLTGPDAIDAMLWYQGEADRDNAEAHVAGFTELVADWRQDYGAKLPVYVHQVRSSPCDQATPVALREAQRRLPDTIDNLRVLSTTGLNGHDGCHFDYIDGYRTFGEHNAAMLLDDLYRPGAPKVAPPNPRAAHRVDGVPNQLVVALRSPAGPLTVEEGAAADFRVPGTVVESVRWQRGRGLVLTLDRPAPADATVAYLAHRRAGPRVINALGMGLLAFQVPVE</sequence>
<dbReference type="SUPFAM" id="SSF52266">
    <property type="entry name" value="SGNH hydrolase"/>
    <property type="match status" value="1"/>
</dbReference>
<dbReference type="InterPro" id="IPR036514">
    <property type="entry name" value="SGNH_hydro_sf"/>
</dbReference>
<protein>
    <submittedName>
        <fullName evidence="4">Sialate O-acetylesterase</fullName>
    </submittedName>
</protein>
<evidence type="ECO:0000313" key="5">
    <source>
        <dbReference type="Proteomes" id="UP001230908"/>
    </source>
</evidence>
<name>A0ABU0ZH78_9ACTN</name>
<evidence type="ECO:0000259" key="3">
    <source>
        <dbReference type="Pfam" id="PF03629"/>
    </source>
</evidence>
<dbReference type="InterPro" id="IPR052940">
    <property type="entry name" value="Carb_Esterase_6"/>
</dbReference>
<gene>
    <name evidence="4" type="ORF">RB614_14380</name>
</gene>
<keyword evidence="2" id="KW-0732">Signal</keyword>
<dbReference type="EMBL" id="JAVHUY010000011">
    <property type="protein sequence ID" value="MDQ7905702.1"/>
    <property type="molecule type" value="Genomic_DNA"/>
</dbReference>
<reference evidence="4 5" key="1">
    <citation type="submission" date="2023-08" db="EMBL/GenBank/DDBJ databases">
        <title>Phytohabitans sansha sp. nov., isolated from marine sediment.</title>
        <authorList>
            <person name="Zhao Y."/>
            <person name="Yi K."/>
        </authorList>
    </citation>
    <scope>NUCLEOTIDE SEQUENCE [LARGE SCALE GENOMIC DNA]</scope>
    <source>
        <strain evidence="4 5">ZYX-F-186</strain>
    </source>
</reference>
<proteinExistence type="predicted"/>
<feature type="signal peptide" evidence="2">
    <location>
        <begin position="1"/>
        <end position="27"/>
    </location>
</feature>
<dbReference type="Gene3D" id="3.40.50.1110">
    <property type="entry name" value="SGNH hydrolase"/>
    <property type="match status" value="1"/>
</dbReference>
<dbReference type="PANTHER" id="PTHR31988">
    <property type="entry name" value="ESTERASE, PUTATIVE (DUF303)-RELATED"/>
    <property type="match status" value="1"/>
</dbReference>
<dbReference type="PANTHER" id="PTHR31988:SF19">
    <property type="entry name" value="9-O-ACETYL-N-ACETYLNEURAMINIC ACID DEACETYLASE-RELATED"/>
    <property type="match status" value="1"/>
</dbReference>
<organism evidence="4 5">
    <name type="scientific">Phytohabitans maris</name>
    <dbReference type="NCBI Taxonomy" id="3071409"/>
    <lineage>
        <taxon>Bacteria</taxon>
        <taxon>Bacillati</taxon>
        <taxon>Actinomycetota</taxon>
        <taxon>Actinomycetes</taxon>
        <taxon>Micromonosporales</taxon>
        <taxon>Micromonosporaceae</taxon>
    </lineage>
</organism>
<dbReference type="Proteomes" id="UP001230908">
    <property type="component" value="Unassembled WGS sequence"/>
</dbReference>
<dbReference type="InterPro" id="IPR005181">
    <property type="entry name" value="SASA"/>
</dbReference>
<feature type="chain" id="PRO_5046706724" evidence="2">
    <location>
        <begin position="28"/>
        <end position="712"/>
    </location>
</feature>
<keyword evidence="1" id="KW-0378">Hydrolase</keyword>
<accession>A0ABU0ZH78</accession>
<evidence type="ECO:0000256" key="1">
    <source>
        <dbReference type="ARBA" id="ARBA00022801"/>
    </source>
</evidence>
<keyword evidence="5" id="KW-1185">Reference proteome</keyword>
<comment type="caution">
    <text evidence="4">The sequence shown here is derived from an EMBL/GenBank/DDBJ whole genome shotgun (WGS) entry which is preliminary data.</text>
</comment>
<evidence type="ECO:0000256" key="2">
    <source>
        <dbReference type="SAM" id="SignalP"/>
    </source>
</evidence>
<feature type="domain" description="Sialate O-acetylesterase" evidence="3">
    <location>
        <begin position="368"/>
        <end position="599"/>
    </location>
</feature>
<evidence type="ECO:0000313" key="4">
    <source>
        <dbReference type="EMBL" id="MDQ7905702.1"/>
    </source>
</evidence>
<dbReference type="Pfam" id="PF03629">
    <property type="entry name" value="SASA"/>
    <property type="match status" value="1"/>
</dbReference>